<accession>A0AA40AJP0</accession>
<feature type="compositionally biased region" description="Low complexity" evidence="1">
    <location>
        <begin position="117"/>
        <end position="134"/>
    </location>
</feature>
<feature type="region of interest" description="Disordered" evidence="1">
    <location>
        <begin position="117"/>
        <end position="140"/>
    </location>
</feature>
<proteinExistence type="predicted"/>
<dbReference type="EMBL" id="JAUIRO010000004">
    <property type="protein sequence ID" value="KAK0717092.1"/>
    <property type="molecule type" value="Genomic_DNA"/>
</dbReference>
<keyword evidence="3" id="KW-1185">Reference proteome</keyword>
<protein>
    <submittedName>
        <fullName evidence="2">Uncharacterized protein</fullName>
    </submittedName>
</protein>
<feature type="compositionally biased region" description="Low complexity" evidence="1">
    <location>
        <begin position="43"/>
        <end position="55"/>
    </location>
</feature>
<dbReference type="Proteomes" id="UP001172101">
    <property type="component" value="Unassembled WGS sequence"/>
</dbReference>
<organism evidence="2 3">
    <name type="scientific">Lasiosphaeria miniovina</name>
    <dbReference type="NCBI Taxonomy" id="1954250"/>
    <lineage>
        <taxon>Eukaryota</taxon>
        <taxon>Fungi</taxon>
        <taxon>Dikarya</taxon>
        <taxon>Ascomycota</taxon>
        <taxon>Pezizomycotina</taxon>
        <taxon>Sordariomycetes</taxon>
        <taxon>Sordariomycetidae</taxon>
        <taxon>Sordariales</taxon>
        <taxon>Lasiosphaeriaceae</taxon>
        <taxon>Lasiosphaeria</taxon>
    </lineage>
</organism>
<evidence type="ECO:0000313" key="3">
    <source>
        <dbReference type="Proteomes" id="UP001172101"/>
    </source>
</evidence>
<feature type="compositionally biased region" description="Gly residues" evidence="1">
    <location>
        <begin position="20"/>
        <end position="33"/>
    </location>
</feature>
<evidence type="ECO:0000313" key="2">
    <source>
        <dbReference type="EMBL" id="KAK0717092.1"/>
    </source>
</evidence>
<evidence type="ECO:0000256" key="1">
    <source>
        <dbReference type="SAM" id="MobiDB-lite"/>
    </source>
</evidence>
<feature type="region of interest" description="Disordered" evidence="1">
    <location>
        <begin position="1"/>
        <end position="55"/>
    </location>
</feature>
<dbReference type="AlphaFoldDB" id="A0AA40AJP0"/>
<dbReference type="RefSeq" id="XP_060295885.1">
    <property type="nucleotide sequence ID" value="XM_060434146.1"/>
</dbReference>
<feature type="region of interest" description="Disordered" evidence="1">
    <location>
        <begin position="187"/>
        <end position="207"/>
    </location>
</feature>
<sequence length="207" mass="20192">MRRRRHQSKDGVAGGMYDKVGGGGGEDGFGGATATGQRDMAWAEEPSAAAATAPYGDGGAGKYGYNAALSGGAASEDSRTEFSVSVMSSVGSGPPPEMGVVASTTPLIMPPANTAASVSAVSGGGRSRSSSLVSGAGGGAAAQYYSSHPLSVSPEPSPGPAAVMFPPSPASTAVGPAVPSGYRTSEYAMSAPYNGGGERDPLAPGRS</sequence>
<gene>
    <name evidence="2" type="ORF">B0T26DRAFT_280526</name>
</gene>
<dbReference type="GeneID" id="85317416"/>
<name>A0AA40AJP0_9PEZI</name>
<reference evidence="2" key="1">
    <citation type="submission" date="2023-06" db="EMBL/GenBank/DDBJ databases">
        <title>Genome-scale phylogeny and comparative genomics of the fungal order Sordariales.</title>
        <authorList>
            <consortium name="Lawrence Berkeley National Laboratory"/>
            <person name="Hensen N."/>
            <person name="Bonometti L."/>
            <person name="Westerberg I."/>
            <person name="Brannstrom I.O."/>
            <person name="Guillou S."/>
            <person name="Cros-Aarteil S."/>
            <person name="Calhoun S."/>
            <person name="Haridas S."/>
            <person name="Kuo A."/>
            <person name="Mondo S."/>
            <person name="Pangilinan J."/>
            <person name="Riley R."/>
            <person name="LaButti K."/>
            <person name="Andreopoulos B."/>
            <person name="Lipzen A."/>
            <person name="Chen C."/>
            <person name="Yanf M."/>
            <person name="Daum C."/>
            <person name="Ng V."/>
            <person name="Clum A."/>
            <person name="Steindorff A."/>
            <person name="Ohm R."/>
            <person name="Martin F."/>
            <person name="Silar P."/>
            <person name="Natvig D."/>
            <person name="Lalanne C."/>
            <person name="Gautier V."/>
            <person name="Ament-velasquez S.L."/>
            <person name="Kruys A."/>
            <person name="Hutchinson M.I."/>
            <person name="Powell A.J."/>
            <person name="Barry K."/>
            <person name="Miller A.N."/>
            <person name="Grigoriev I.V."/>
            <person name="Debuchy R."/>
            <person name="Gladieux P."/>
            <person name="Thoren M.H."/>
            <person name="Johannesson H."/>
        </authorList>
    </citation>
    <scope>NUCLEOTIDE SEQUENCE</scope>
    <source>
        <strain evidence="2">SMH2392-1A</strain>
    </source>
</reference>
<comment type="caution">
    <text evidence="2">The sequence shown here is derived from an EMBL/GenBank/DDBJ whole genome shotgun (WGS) entry which is preliminary data.</text>
</comment>